<dbReference type="AlphaFoldDB" id="A0A6M3JLE1"/>
<gene>
    <name evidence="1" type="ORF">MM415A04249_0001</name>
    <name evidence="2" type="ORF">MM415B04865_0005</name>
</gene>
<dbReference type="EMBL" id="MT141739">
    <property type="protein sequence ID" value="QJA69822.1"/>
    <property type="molecule type" value="Genomic_DNA"/>
</dbReference>
<name>A0A6M3JLE1_9ZZZZ</name>
<sequence>MKRKYTRKVSPEIVQPKSDGFKYSDLPLSLRKEIEHIIEWRKALDLFDDSVERKERALRYHIWRNK</sequence>
<reference evidence="1" key="1">
    <citation type="submission" date="2020-03" db="EMBL/GenBank/DDBJ databases">
        <title>The deep terrestrial virosphere.</title>
        <authorList>
            <person name="Holmfeldt K."/>
            <person name="Nilsson E."/>
            <person name="Simone D."/>
            <person name="Lopez-Fernandez M."/>
            <person name="Wu X."/>
            <person name="de Brujin I."/>
            <person name="Lundin D."/>
            <person name="Andersson A."/>
            <person name="Bertilsson S."/>
            <person name="Dopson M."/>
        </authorList>
    </citation>
    <scope>NUCLEOTIDE SEQUENCE</scope>
    <source>
        <strain evidence="1">MM415A04249</strain>
        <strain evidence="2">MM415B04865</strain>
    </source>
</reference>
<protein>
    <submittedName>
        <fullName evidence="1">Uncharacterized protein</fullName>
    </submittedName>
</protein>
<organism evidence="1">
    <name type="scientific">viral metagenome</name>
    <dbReference type="NCBI Taxonomy" id="1070528"/>
    <lineage>
        <taxon>unclassified sequences</taxon>
        <taxon>metagenomes</taxon>
        <taxon>organismal metagenomes</taxon>
    </lineage>
</organism>
<evidence type="ECO:0000313" key="2">
    <source>
        <dbReference type="EMBL" id="QJA92106.1"/>
    </source>
</evidence>
<evidence type="ECO:0000313" key="1">
    <source>
        <dbReference type="EMBL" id="QJA69822.1"/>
    </source>
</evidence>
<dbReference type="EMBL" id="MT143038">
    <property type="protein sequence ID" value="QJA92106.1"/>
    <property type="molecule type" value="Genomic_DNA"/>
</dbReference>
<proteinExistence type="predicted"/>
<accession>A0A6M3JLE1</accession>